<feature type="compositionally biased region" description="Low complexity" evidence="1">
    <location>
        <begin position="86"/>
        <end position="97"/>
    </location>
</feature>
<evidence type="ECO:0000313" key="3">
    <source>
        <dbReference type="Proteomes" id="UP001141552"/>
    </source>
</evidence>
<proteinExistence type="predicted"/>
<feature type="compositionally biased region" description="Basic and acidic residues" evidence="1">
    <location>
        <begin position="266"/>
        <end position="279"/>
    </location>
</feature>
<sequence length="376" mass="42578">MQLRDSIQKAKIFFHKNLQNLRTLLLGGYEKLPKPTSFKPFSCSSKGHSSNHQTDRYYADICDEWQCDLEKAMKGNNGSSIVSKPAAGDAEASDASSMKLVKSPLKKKEERVKEEKNKTGSQLKKGEPCSKSMNELARKMKELEMMDVSDVEHVLDVEEALHYYSRLKSPAYVDIVDNFFLNMYSEFSVPKPSASINTSKRRLGSISNRGIHQRDQYYTYFCNEWECDMENSMKRKSNHAVAAKEPERKDNVGNEFSMILSNSPLRKKEEEGKLEENKKSPLPSKSELSSMSVNGGANALAQKMKEFEMLDASNVEHVLDVEEALHYYSRLKSPVYLDMVDKFFTNMYTECSAPQATAITTASTSNSNRILGSIQL</sequence>
<dbReference type="EMBL" id="JAKUCV010002208">
    <property type="protein sequence ID" value="KAJ4843568.1"/>
    <property type="molecule type" value="Genomic_DNA"/>
</dbReference>
<protein>
    <recommendedName>
        <fullName evidence="4">OVATE domain-containing protein</fullName>
    </recommendedName>
</protein>
<keyword evidence="3" id="KW-1185">Reference proteome</keyword>
<reference evidence="2" key="2">
    <citation type="journal article" date="2023" name="Plants (Basel)">
        <title>Annotation of the Turnera subulata (Passifloraceae) Draft Genome Reveals the S-Locus Evolved after the Divergence of Turneroideae from Passifloroideae in a Stepwise Manner.</title>
        <authorList>
            <person name="Henning P.M."/>
            <person name="Roalson E.H."/>
            <person name="Mir W."/>
            <person name="McCubbin A.G."/>
            <person name="Shore J.S."/>
        </authorList>
    </citation>
    <scope>NUCLEOTIDE SEQUENCE</scope>
    <source>
        <strain evidence="2">F60SS</strain>
    </source>
</reference>
<feature type="compositionally biased region" description="Low complexity" evidence="1">
    <location>
        <begin position="280"/>
        <end position="292"/>
    </location>
</feature>
<reference evidence="2" key="1">
    <citation type="submission" date="2022-02" db="EMBL/GenBank/DDBJ databases">
        <authorList>
            <person name="Henning P.M."/>
            <person name="McCubbin A.G."/>
            <person name="Shore J.S."/>
        </authorList>
    </citation>
    <scope>NUCLEOTIDE SEQUENCE</scope>
    <source>
        <strain evidence="2">F60SS</strain>
        <tissue evidence="2">Leaves</tissue>
    </source>
</reference>
<dbReference type="PANTHER" id="PTHR35461">
    <property type="entry name" value="BNAANNG14610D PROTEIN"/>
    <property type="match status" value="1"/>
</dbReference>
<comment type="caution">
    <text evidence="2">The sequence shown here is derived from an EMBL/GenBank/DDBJ whole genome shotgun (WGS) entry which is preliminary data.</text>
</comment>
<accession>A0A9Q0JIZ9</accession>
<gene>
    <name evidence="2" type="ORF">Tsubulata_040937</name>
</gene>
<feature type="region of interest" description="Disordered" evidence="1">
    <location>
        <begin position="83"/>
        <end position="128"/>
    </location>
</feature>
<evidence type="ECO:0000313" key="2">
    <source>
        <dbReference type="EMBL" id="KAJ4843568.1"/>
    </source>
</evidence>
<dbReference type="Proteomes" id="UP001141552">
    <property type="component" value="Unassembled WGS sequence"/>
</dbReference>
<dbReference type="PANTHER" id="PTHR35461:SF1">
    <property type="entry name" value="LOW PROTEIN: ATP-DEPENDENT RNA HELICASE-LIKE PROTEIN"/>
    <property type="match status" value="1"/>
</dbReference>
<evidence type="ECO:0008006" key="4">
    <source>
        <dbReference type="Google" id="ProtNLM"/>
    </source>
</evidence>
<dbReference type="AlphaFoldDB" id="A0A9Q0JIZ9"/>
<dbReference type="OrthoDB" id="1928787at2759"/>
<feature type="region of interest" description="Disordered" evidence="1">
    <location>
        <begin position="265"/>
        <end position="292"/>
    </location>
</feature>
<feature type="compositionally biased region" description="Basic and acidic residues" evidence="1">
    <location>
        <begin position="106"/>
        <end position="128"/>
    </location>
</feature>
<organism evidence="2 3">
    <name type="scientific">Turnera subulata</name>
    <dbReference type="NCBI Taxonomy" id="218843"/>
    <lineage>
        <taxon>Eukaryota</taxon>
        <taxon>Viridiplantae</taxon>
        <taxon>Streptophyta</taxon>
        <taxon>Embryophyta</taxon>
        <taxon>Tracheophyta</taxon>
        <taxon>Spermatophyta</taxon>
        <taxon>Magnoliopsida</taxon>
        <taxon>eudicotyledons</taxon>
        <taxon>Gunneridae</taxon>
        <taxon>Pentapetalae</taxon>
        <taxon>rosids</taxon>
        <taxon>fabids</taxon>
        <taxon>Malpighiales</taxon>
        <taxon>Passifloraceae</taxon>
        <taxon>Turnera</taxon>
    </lineage>
</organism>
<name>A0A9Q0JIZ9_9ROSI</name>
<evidence type="ECO:0000256" key="1">
    <source>
        <dbReference type="SAM" id="MobiDB-lite"/>
    </source>
</evidence>